<dbReference type="EMBL" id="PZZN01000001">
    <property type="protein sequence ID" value="PTM47500.1"/>
    <property type="molecule type" value="Genomic_DNA"/>
</dbReference>
<evidence type="ECO:0000313" key="1">
    <source>
        <dbReference type="EMBL" id="PTM47500.1"/>
    </source>
</evidence>
<sequence length="185" mass="18190">MDDDLEPVLVRVRGDSAAFARDVAAMRGELDDVLGVGAERAALRLETALLRAVKTGTFGFEELKGVALSALDAIAGAALKAGMGSLFGGSGSGLGEALAGLVGGLPGRATGGPVSPGRAYVVGERGPELFVPSSSGRVEVGGGSAGVREVRVAITVNAAAGAAPGVLAQSGRQVARAVRAALAVE</sequence>
<keyword evidence="2" id="KW-1185">Reference proteome</keyword>
<accession>A0A2T4YUL5</accession>
<reference evidence="1 2" key="1">
    <citation type="submission" date="2018-04" db="EMBL/GenBank/DDBJ databases">
        <title>Genomic Encyclopedia of Type Strains, Phase III (KMG-III): the genomes of soil and plant-associated and newly described type strains.</title>
        <authorList>
            <person name="Whitman W."/>
        </authorList>
    </citation>
    <scope>NUCLEOTIDE SEQUENCE [LARGE SCALE GENOMIC DNA]</scope>
    <source>
        <strain evidence="1 2">NW12</strain>
    </source>
</reference>
<gene>
    <name evidence="1" type="ORF">C8J24_0898</name>
</gene>
<dbReference type="RefSeq" id="WP_107930595.1">
    <property type="nucleotide sequence ID" value="NZ_PZZN01000001.1"/>
</dbReference>
<evidence type="ECO:0000313" key="2">
    <source>
        <dbReference type="Proteomes" id="UP000240996"/>
    </source>
</evidence>
<organism evidence="1 2">
    <name type="scientific">Sphingomonas aerolata</name>
    <dbReference type="NCBI Taxonomy" id="185951"/>
    <lineage>
        <taxon>Bacteria</taxon>
        <taxon>Pseudomonadati</taxon>
        <taxon>Pseudomonadota</taxon>
        <taxon>Alphaproteobacteria</taxon>
        <taxon>Sphingomonadales</taxon>
        <taxon>Sphingomonadaceae</taxon>
        <taxon>Sphingomonas</taxon>
    </lineage>
</organism>
<dbReference type="AlphaFoldDB" id="A0A2T4YUL5"/>
<dbReference type="Proteomes" id="UP000240996">
    <property type="component" value="Unassembled WGS sequence"/>
</dbReference>
<name>A0A2T4YUL5_9SPHN</name>
<evidence type="ECO:0008006" key="3">
    <source>
        <dbReference type="Google" id="ProtNLM"/>
    </source>
</evidence>
<proteinExistence type="predicted"/>
<comment type="caution">
    <text evidence="1">The sequence shown here is derived from an EMBL/GenBank/DDBJ whole genome shotgun (WGS) entry which is preliminary data.</text>
</comment>
<protein>
    <recommendedName>
        <fullName evidence="3">Tail tape measure protein</fullName>
    </recommendedName>
</protein>